<dbReference type="Gene3D" id="2.10.80.10">
    <property type="entry name" value="Lipase, subunit A"/>
    <property type="match status" value="1"/>
</dbReference>
<comment type="similarity">
    <text evidence="2">Belongs to the dickkopf family.</text>
</comment>
<proteinExistence type="inferred from homology"/>
<keyword evidence="8" id="KW-0175">Coiled coil</keyword>
<gene>
    <name evidence="10" type="ORF">PHYPO_G00021630</name>
</gene>
<evidence type="ECO:0000313" key="10">
    <source>
        <dbReference type="EMBL" id="KAB5558823.1"/>
    </source>
</evidence>
<evidence type="ECO:0000256" key="4">
    <source>
        <dbReference type="ARBA" id="ARBA00022525"/>
    </source>
</evidence>
<evidence type="ECO:0000256" key="8">
    <source>
        <dbReference type="SAM" id="Coils"/>
    </source>
</evidence>
<protein>
    <recommendedName>
        <fullName evidence="9">Dickkopf N-terminal cysteine-rich domain-containing protein</fullName>
    </recommendedName>
</protein>
<keyword evidence="11" id="KW-1185">Reference proteome</keyword>
<dbReference type="InterPro" id="IPR047300">
    <property type="entry name" value="Dkk3_Cys2"/>
</dbReference>
<dbReference type="EMBL" id="VFJC01000012">
    <property type="protein sequence ID" value="KAB5558823.1"/>
    <property type="molecule type" value="Genomic_DNA"/>
</dbReference>
<evidence type="ECO:0000256" key="7">
    <source>
        <dbReference type="ARBA" id="ARBA00023157"/>
    </source>
</evidence>
<keyword evidence="5" id="KW-0879">Wnt signaling pathway</keyword>
<dbReference type="AlphaFoldDB" id="A0A5N5MWM3"/>
<dbReference type="GO" id="GO:0016055">
    <property type="term" value="P:Wnt signaling pathway"/>
    <property type="evidence" value="ECO:0007669"/>
    <property type="project" value="UniProtKB-KW"/>
</dbReference>
<dbReference type="GO" id="GO:0039706">
    <property type="term" value="F:co-receptor binding"/>
    <property type="evidence" value="ECO:0007669"/>
    <property type="project" value="TreeGrafter"/>
</dbReference>
<dbReference type="GO" id="GO:0048019">
    <property type="term" value="F:receptor antagonist activity"/>
    <property type="evidence" value="ECO:0007669"/>
    <property type="project" value="TreeGrafter"/>
</dbReference>
<keyword evidence="7" id="KW-1015">Disulfide bond</keyword>
<dbReference type="PANTHER" id="PTHR12113">
    <property type="entry name" value="DICKKOPF3-LIKE 3"/>
    <property type="match status" value="1"/>
</dbReference>
<evidence type="ECO:0000256" key="3">
    <source>
        <dbReference type="ARBA" id="ARBA00022473"/>
    </source>
</evidence>
<dbReference type="PANTHER" id="PTHR12113:SF8">
    <property type="entry name" value="DICKKOPF-RELATED PROTEIN 3"/>
    <property type="match status" value="1"/>
</dbReference>
<evidence type="ECO:0000256" key="2">
    <source>
        <dbReference type="ARBA" id="ARBA00010842"/>
    </source>
</evidence>
<evidence type="ECO:0000259" key="9">
    <source>
        <dbReference type="Pfam" id="PF04706"/>
    </source>
</evidence>
<evidence type="ECO:0000256" key="6">
    <source>
        <dbReference type="ARBA" id="ARBA00022729"/>
    </source>
</evidence>
<dbReference type="InterPro" id="IPR039863">
    <property type="entry name" value="DKK1-4"/>
</dbReference>
<evidence type="ECO:0000256" key="1">
    <source>
        <dbReference type="ARBA" id="ARBA00004613"/>
    </source>
</evidence>
<evidence type="ECO:0000313" key="11">
    <source>
        <dbReference type="Proteomes" id="UP000327468"/>
    </source>
</evidence>
<comment type="caution">
    <text evidence="10">The sequence shown here is derived from an EMBL/GenBank/DDBJ whole genome shotgun (WGS) entry which is preliminary data.</text>
</comment>
<dbReference type="CDD" id="cd23274">
    <property type="entry name" value="Dkk3_Cys2"/>
    <property type="match status" value="1"/>
</dbReference>
<dbReference type="InterPro" id="IPR006796">
    <property type="entry name" value="Dickkopf_N"/>
</dbReference>
<organism evidence="10 11">
    <name type="scientific">Pangasianodon hypophthalmus</name>
    <name type="common">Striped catfish</name>
    <name type="synonym">Helicophagus hypophthalmus</name>
    <dbReference type="NCBI Taxonomy" id="310915"/>
    <lineage>
        <taxon>Eukaryota</taxon>
        <taxon>Metazoa</taxon>
        <taxon>Chordata</taxon>
        <taxon>Craniata</taxon>
        <taxon>Vertebrata</taxon>
        <taxon>Euteleostomi</taxon>
        <taxon>Actinopterygii</taxon>
        <taxon>Neopterygii</taxon>
        <taxon>Teleostei</taxon>
        <taxon>Ostariophysi</taxon>
        <taxon>Siluriformes</taxon>
        <taxon>Pangasiidae</taxon>
        <taxon>Pangasianodon</taxon>
    </lineage>
</organism>
<dbReference type="Pfam" id="PF04706">
    <property type="entry name" value="Dickkopf_N"/>
    <property type="match status" value="1"/>
</dbReference>
<reference evidence="10 11" key="1">
    <citation type="submission" date="2019-06" db="EMBL/GenBank/DDBJ databases">
        <title>A chromosome-scale genome assembly of the striped catfish, Pangasianodon hypophthalmus.</title>
        <authorList>
            <person name="Wen M."/>
            <person name="Zahm M."/>
            <person name="Roques C."/>
            <person name="Cabau C."/>
            <person name="Klopp C."/>
            <person name="Donnadieu C."/>
            <person name="Jouanno E."/>
            <person name="Avarre J.-C."/>
            <person name="Campet M."/>
            <person name="Ha T.T.T."/>
            <person name="Dugue R."/>
            <person name="Lampietro C."/>
            <person name="Louis A."/>
            <person name="Herpin A."/>
            <person name="Echchiki A."/>
            <person name="Berthelot C."/>
            <person name="Parey E."/>
            <person name="Roest-Crollius H."/>
            <person name="Braasch I."/>
            <person name="Postlethwait J."/>
            <person name="Bobe J."/>
            <person name="Montfort J."/>
            <person name="Bouchez O."/>
            <person name="Begum T."/>
            <person name="Schartl M."/>
            <person name="Guiguen Y."/>
        </authorList>
    </citation>
    <scope>NUCLEOTIDE SEQUENCE [LARGE SCALE GENOMIC DNA]</scope>
    <source>
        <strain evidence="10 11">Indonesia</strain>
        <tissue evidence="10">Blood</tissue>
    </source>
</reference>
<keyword evidence="4" id="KW-0964">Secreted</keyword>
<feature type="coiled-coil region" evidence="8">
    <location>
        <begin position="97"/>
        <end position="124"/>
    </location>
</feature>
<evidence type="ECO:0000256" key="5">
    <source>
        <dbReference type="ARBA" id="ARBA00022687"/>
    </source>
</evidence>
<keyword evidence="6" id="KW-0732">Signal</keyword>
<comment type="subcellular location">
    <subcellularLocation>
        <location evidence="1">Secreted</location>
    </subcellularLocation>
</comment>
<feature type="domain" description="Dickkopf N-terminal cysteine-rich" evidence="9">
    <location>
        <begin position="187"/>
        <end position="237"/>
    </location>
</feature>
<dbReference type="Proteomes" id="UP000327468">
    <property type="component" value="Chromosome 11"/>
</dbReference>
<feature type="non-terminal residue" evidence="10">
    <location>
        <position position="1"/>
    </location>
</feature>
<keyword evidence="3" id="KW-0217">Developmental protein</keyword>
<accession>A0A5N5MWM3</accession>
<dbReference type="GO" id="GO:0005615">
    <property type="term" value="C:extracellular space"/>
    <property type="evidence" value="ECO:0007669"/>
    <property type="project" value="TreeGrafter"/>
</dbReference>
<sequence length="345" mass="38171">ARAASLCLSRPLFSAPLAPRARVVHLALSSARARLIALHPSIFHHAVKMLLLALSLCLVPVNGLLPETWTAPGVALQSHAPTEANVGQKPTVLSDLFREVKKLVEDTQRKLEDAEHQMDNESAKSIQPIHNITSNYSNESSSEIVSGNQSVPAAEAINKISGNTTEEIHMTRSVTQYSSKGDDNDHECIIDEDCEKGRYCLYNEHYSECMPCKQSDAICKKDEECCKGQLCVLGQCMNSTKGEEGTICQEQSDCDSDMCCAFHEDLLFPVCSPKPKEREPCSIPTNHLMDLLSWDSGHRSPKEHCPCAGNLQCQHLKRRLVCLKSPTTSEETLSDTIYSEIDYII</sequence>
<name>A0A5N5MWM3_PANHP</name>
<dbReference type="GO" id="GO:0090090">
    <property type="term" value="P:negative regulation of canonical Wnt signaling pathway"/>
    <property type="evidence" value="ECO:0007669"/>
    <property type="project" value="TreeGrafter"/>
</dbReference>